<comment type="catalytic activity">
    <reaction evidence="7">
        <text>phosphoethanolamine + S-adenosyl-L-methionine = N-methylethanolamine phosphate + S-adenosyl-L-homocysteine + H(+)</text>
        <dbReference type="Rhea" id="RHEA:20365"/>
        <dbReference type="ChEBI" id="CHEBI:15378"/>
        <dbReference type="ChEBI" id="CHEBI:57781"/>
        <dbReference type="ChEBI" id="CHEBI:57856"/>
        <dbReference type="ChEBI" id="CHEBI:58190"/>
        <dbReference type="ChEBI" id="CHEBI:59789"/>
        <dbReference type="EC" id="2.1.1.103"/>
    </reaction>
    <physiologicalReaction direction="left-to-right" evidence="7">
        <dbReference type="Rhea" id="RHEA:20366"/>
    </physiologicalReaction>
</comment>
<evidence type="ECO:0000259" key="9">
    <source>
        <dbReference type="Pfam" id="PF13649"/>
    </source>
</evidence>
<dbReference type="SUPFAM" id="SSF53335">
    <property type="entry name" value="S-adenosyl-L-methionine-dependent methyltransferases"/>
    <property type="match status" value="1"/>
</dbReference>
<keyword evidence="4 10" id="KW-0808">Transferase</keyword>
<gene>
    <name evidence="10" type="ORF">KP79_PYT13987</name>
</gene>
<evidence type="ECO:0000313" key="11">
    <source>
        <dbReference type="Proteomes" id="UP000242188"/>
    </source>
</evidence>
<dbReference type="AlphaFoldDB" id="A0A210PLM4"/>
<dbReference type="Pfam" id="PF13649">
    <property type="entry name" value="Methyltransf_25"/>
    <property type="match status" value="1"/>
</dbReference>
<protein>
    <recommendedName>
        <fullName evidence="5">phosphoethanolamine N-methyltransferase</fullName>
        <ecNumber evidence="5">2.1.1.103</ecNumber>
    </recommendedName>
</protein>
<evidence type="ECO:0000256" key="1">
    <source>
        <dbReference type="ARBA" id="ARBA00004969"/>
    </source>
</evidence>
<organism evidence="10 11">
    <name type="scientific">Mizuhopecten yessoensis</name>
    <name type="common">Japanese scallop</name>
    <name type="synonym">Patinopecten yessoensis</name>
    <dbReference type="NCBI Taxonomy" id="6573"/>
    <lineage>
        <taxon>Eukaryota</taxon>
        <taxon>Metazoa</taxon>
        <taxon>Spiralia</taxon>
        <taxon>Lophotrochozoa</taxon>
        <taxon>Mollusca</taxon>
        <taxon>Bivalvia</taxon>
        <taxon>Autobranchia</taxon>
        <taxon>Pteriomorphia</taxon>
        <taxon>Pectinida</taxon>
        <taxon>Pectinoidea</taxon>
        <taxon>Pectinidae</taxon>
        <taxon>Mizuhopecten</taxon>
    </lineage>
</organism>
<evidence type="ECO:0000256" key="5">
    <source>
        <dbReference type="ARBA" id="ARBA00035674"/>
    </source>
</evidence>
<dbReference type="EC" id="2.1.1.103" evidence="5"/>
<dbReference type="PANTHER" id="PTHR44307:SF2">
    <property type="entry name" value="PHOSPHOETHANOLAMINE METHYLTRANSFERASE ISOFORM X1"/>
    <property type="match status" value="1"/>
</dbReference>
<name>A0A210PLM4_MIZYE</name>
<dbReference type="Proteomes" id="UP000242188">
    <property type="component" value="Unassembled WGS sequence"/>
</dbReference>
<evidence type="ECO:0000256" key="8">
    <source>
        <dbReference type="ARBA" id="ARBA00047841"/>
    </source>
</evidence>
<dbReference type="PANTHER" id="PTHR44307">
    <property type="entry name" value="PHOSPHOETHANOLAMINE METHYLTRANSFERASE"/>
    <property type="match status" value="1"/>
</dbReference>
<evidence type="ECO:0000256" key="2">
    <source>
        <dbReference type="ARBA" id="ARBA00005189"/>
    </source>
</evidence>
<dbReference type="InterPro" id="IPR029063">
    <property type="entry name" value="SAM-dependent_MTases_sf"/>
</dbReference>
<dbReference type="Gene3D" id="3.40.50.150">
    <property type="entry name" value="Vaccinia Virus protein VP39"/>
    <property type="match status" value="1"/>
</dbReference>
<evidence type="ECO:0000313" key="10">
    <source>
        <dbReference type="EMBL" id="OWF37392.1"/>
    </source>
</evidence>
<keyword evidence="11" id="KW-1185">Reference proteome</keyword>
<dbReference type="InterPro" id="IPR041698">
    <property type="entry name" value="Methyltransf_25"/>
</dbReference>
<evidence type="ECO:0000256" key="7">
    <source>
        <dbReference type="ARBA" id="ARBA00047622"/>
    </source>
</evidence>
<comment type="catalytic activity">
    <reaction evidence="8">
        <text>N-methylethanolamine phosphate + S-adenosyl-L-methionine = N,N-dimethylethanolamine phosphate + S-adenosyl-L-homocysteine + H(+)</text>
        <dbReference type="Rhea" id="RHEA:25321"/>
        <dbReference type="ChEBI" id="CHEBI:15378"/>
        <dbReference type="ChEBI" id="CHEBI:57781"/>
        <dbReference type="ChEBI" id="CHEBI:57856"/>
        <dbReference type="ChEBI" id="CHEBI:58641"/>
        <dbReference type="ChEBI" id="CHEBI:59789"/>
        <dbReference type="EC" id="2.1.1.103"/>
    </reaction>
    <physiologicalReaction direction="left-to-right" evidence="8">
        <dbReference type="Rhea" id="RHEA:25322"/>
    </physiologicalReaction>
</comment>
<sequence>MLNSRAPELHQLDTLEIMSYLPNLQGLKAVELGAGIGRFTGHLAQRAKHVLAVDFVAKFIEKNREVNGVYRNIDYVVDDVMNINLEPNSVGFVFTNWLFMYLDDEASTRLLHGMLTWLPSDGYVFVRESCLYGSGDLSFNEDTTFYREAQQFEALFRSVNISGDDRTSVYHLRIVMSKSLDSYCKVMKNENQILWLLQKVKRETTPRLQ</sequence>
<proteinExistence type="predicted"/>
<keyword evidence="3 10" id="KW-0489">Methyltransferase</keyword>
<dbReference type="GO" id="GO:0000234">
    <property type="term" value="F:phosphoethanolamine N-methyltransferase activity"/>
    <property type="evidence" value="ECO:0007669"/>
    <property type="project" value="UniProtKB-EC"/>
</dbReference>
<accession>A0A210PLM4</accession>
<dbReference type="EMBL" id="NEDP02005590">
    <property type="protein sequence ID" value="OWF37392.1"/>
    <property type="molecule type" value="Genomic_DNA"/>
</dbReference>
<comment type="caution">
    <text evidence="10">The sequence shown here is derived from an EMBL/GenBank/DDBJ whole genome shotgun (WGS) entry which is preliminary data.</text>
</comment>
<comment type="pathway">
    <text evidence="2">Lipid metabolism.</text>
</comment>
<comment type="pathway">
    <text evidence="1">Phospholipid metabolism; phosphatidylcholine biosynthesis.</text>
</comment>
<evidence type="ECO:0000256" key="6">
    <source>
        <dbReference type="ARBA" id="ARBA00047619"/>
    </source>
</evidence>
<evidence type="ECO:0000256" key="3">
    <source>
        <dbReference type="ARBA" id="ARBA00022603"/>
    </source>
</evidence>
<reference evidence="10 11" key="1">
    <citation type="journal article" date="2017" name="Nat. Ecol. Evol.">
        <title>Scallop genome provides insights into evolution of bilaterian karyotype and development.</title>
        <authorList>
            <person name="Wang S."/>
            <person name="Zhang J."/>
            <person name="Jiao W."/>
            <person name="Li J."/>
            <person name="Xun X."/>
            <person name="Sun Y."/>
            <person name="Guo X."/>
            <person name="Huan P."/>
            <person name="Dong B."/>
            <person name="Zhang L."/>
            <person name="Hu X."/>
            <person name="Sun X."/>
            <person name="Wang J."/>
            <person name="Zhao C."/>
            <person name="Wang Y."/>
            <person name="Wang D."/>
            <person name="Huang X."/>
            <person name="Wang R."/>
            <person name="Lv J."/>
            <person name="Li Y."/>
            <person name="Zhang Z."/>
            <person name="Liu B."/>
            <person name="Lu W."/>
            <person name="Hui Y."/>
            <person name="Liang J."/>
            <person name="Zhou Z."/>
            <person name="Hou R."/>
            <person name="Li X."/>
            <person name="Liu Y."/>
            <person name="Li H."/>
            <person name="Ning X."/>
            <person name="Lin Y."/>
            <person name="Zhao L."/>
            <person name="Xing Q."/>
            <person name="Dou J."/>
            <person name="Li Y."/>
            <person name="Mao J."/>
            <person name="Guo H."/>
            <person name="Dou H."/>
            <person name="Li T."/>
            <person name="Mu C."/>
            <person name="Jiang W."/>
            <person name="Fu Q."/>
            <person name="Fu X."/>
            <person name="Miao Y."/>
            <person name="Liu J."/>
            <person name="Yu Q."/>
            <person name="Li R."/>
            <person name="Liao H."/>
            <person name="Li X."/>
            <person name="Kong Y."/>
            <person name="Jiang Z."/>
            <person name="Chourrout D."/>
            <person name="Li R."/>
            <person name="Bao Z."/>
        </authorList>
    </citation>
    <scope>NUCLEOTIDE SEQUENCE [LARGE SCALE GENOMIC DNA]</scope>
    <source>
        <strain evidence="10 11">PY_sf001</strain>
    </source>
</reference>
<dbReference type="CDD" id="cd02440">
    <property type="entry name" value="AdoMet_MTases"/>
    <property type="match status" value="1"/>
</dbReference>
<comment type="catalytic activity">
    <reaction evidence="6">
        <text>N,N-dimethylethanolamine phosphate + S-adenosyl-L-methionine = phosphocholine + S-adenosyl-L-homocysteine + H(+)</text>
        <dbReference type="Rhea" id="RHEA:25325"/>
        <dbReference type="ChEBI" id="CHEBI:15378"/>
        <dbReference type="ChEBI" id="CHEBI:57856"/>
        <dbReference type="ChEBI" id="CHEBI:58641"/>
        <dbReference type="ChEBI" id="CHEBI:59789"/>
        <dbReference type="ChEBI" id="CHEBI:295975"/>
        <dbReference type="EC" id="2.1.1.103"/>
    </reaction>
    <physiologicalReaction direction="left-to-right" evidence="6">
        <dbReference type="Rhea" id="RHEA:25326"/>
    </physiologicalReaction>
</comment>
<dbReference type="STRING" id="6573.A0A210PLM4"/>
<feature type="domain" description="Methyltransferase" evidence="9">
    <location>
        <begin position="30"/>
        <end position="122"/>
    </location>
</feature>
<dbReference type="OrthoDB" id="8300214at2759"/>
<evidence type="ECO:0000256" key="4">
    <source>
        <dbReference type="ARBA" id="ARBA00022679"/>
    </source>
</evidence>
<dbReference type="GO" id="GO:0032259">
    <property type="term" value="P:methylation"/>
    <property type="evidence" value="ECO:0007669"/>
    <property type="project" value="UniProtKB-KW"/>
</dbReference>